<sequence>MKMPHTSGTISFARRARMEFDDTGKLPSRSKIYVKYHRHKDGKPVSDEAEENLNKIQAILDNQTTNGEFPEERVTPKMFERSNLQALKENEQMKEKNKKLEDKVDTLTTENEKLKDQFDGLMGEVAELRQMLLRNNRSQNNVMDSDETQP</sequence>
<name>A0A1R3KAB3_9ROSI</name>
<dbReference type="Proteomes" id="UP000187203">
    <property type="component" value="Unassembled WGS sequence"/>
</dbReference>
<evidence type="ECO:0000256" key="1">
    <source>
        <dbReference type="SAM" id="Coils"/>
    </source>
</evidence>
<dbReference type="EMBL" id="AWUE01014352">
    <property type="protein sequence ID" value="OMP03979.1"/>
    <property type="molecule type" value="Genomic_DNA"/>
</dbReference>
<comment type="caution">
    <text evidence="3">The sequence shown here is derived from an EMBL/GenBank/DDBJ whole genome shotgun (WGS) entry which is preliminary data.</text>
</comment>
<dbReference type="PANTHER" id="PTHR33144:SF25">
    <property type="entry name" value="DUF4216 DOMAIN-CONTAINING PROTEIN"/>
    <property type="match status" value="1"/>
</dbReference>
<dbReference type="Gene3D" id="1.20.5.170">
    <property type="match status" value="1"/>
</dbReference>
<proteinExistence type="predicted"/>
<accession>A0A1R3KAB3</accession>
<feature type="coiled-coil region" evidence="1">
    <location>
        <begin position="46"/>
        <end position="131"/>
    </location>
</feature>
<dbReference type="AlphaFoldDB" id="A0A1R3KAB3"/>
<protein>
    <submittedName>
        <fullName evidence="3">Transposase, Ptta/En/Spm, plant</fullName>
    </submittedName>
</protein>
<keyword evidence="1" id="KW-0175">Coiled coil</keyword>
<dbReference type="InterPro" id="IPR004252">
    <property type="entry name" value="Probable_transposase_24"/>
</dbReference>
<dbReference type="OrthoDB" id="1913335at2759"/>
<dbReference type="GO" id="GO:0003700">
    <property type="term" value="F:DNA-binding transcription factor activity"/>
    <property type="evidence" value="ECO:0007669"/>
    <property type="project" value="InterPro"/>
</dbReference>
<dbReference type="SUPFAM" id="SSF57959">
    <property type="entry name" value="Leucine zipper domain"/>
    <property type="match status" value="1"/>
</dbReference>
<evidence type="ECO:0000313" key="4">
    <source>
        <dbReference type="Proteomes" id="UP000187203"/>
    </source>
</evidence>
<evidence type="ECO:0000256" key="2">
    <source>
        <dbReference type="SAM" id="MobiDB-lite"/>
    </source>
</evidence>
<dbReference type="InterPro" id="IPR046347">
    <property type="entry name" value="bZIP_sf"/>
</dbReference>
<keyword evidence="4" id="KW-1185">Reference proteome</keyword>
<evidence type="ECO:0000313" key="3">
    <source>
        <dbReference type="EMBL" id="OMP03979.1"/>
    </source>
</evidence>
<organism evidence="3 4">
    <name type="scientific">Corchorus olitorius</name>
    <dbReference type="NCBI Taxonomy" id="93759"/>
    <lineage>
        <taxon>Eukaryota</taxon>
        <taxon>Viridiplantae</taxon>
        <taxon>Streptophyta</taxon>
        <taxon>Embryophyta</taxon>
        <taxon>Tracheophyta</taxon>
        <taxon>Spermatophyta</taxon>
        <taxon>Magnoliopsida</taxon>
        <taxon>eudicotyledons</taxon>
        <taxon>Gunneridae</taxon>
        <taxon>Pentapetalae</taxon>
        <taxon>rosids</taxon>
        <taxon>malvids</taxon>
        <taxon>Malvales</taxon>
        <taxon>Malvaceae</taxon>
        <taxon>Grewioideae</taxon>
        <taxon>Apeibeae</taxon>
        <taxon>Corchorus</taxon>
    </lineage>
</organism>
<feature type="region of interest" description="Disordered" evidence="2">
    <location>
        <begin position="1"/>
        <end position="24"/>
    </location>
</feature>
<feature type="compositionally biased region" description="Polar residues" evidence="2">
    <location>
        <begin position="1"/>
        <end position="10"/>
    </location>
</feature>
<gene>
    <name evidence="3" type="ORF">COLO4_10049</name>
</gene>
<dbReference type="Pfam" id="PF03004">
    <property type="entry name" value="Transposase_24"/>
    <property type="match status" value="1"/>
</dbReference>
<reference evidence="4" key="1">
    <citation type="submission" date="2013-09" db="EMBL/GenBank/DDBJ databases">
        <title>Corchorus olitorius genome sequencing.</title>
        <authorList>
            <person name="Alam M."/>
            <person name="Haque M.S."/>
            <person name="Islam M.S."/>
            <person name="Emdad E.M."/>
            <person name="Islam M.M."/>
            <person name="Ahmed B."/>
            <person name="Halim A."/>
            <person name="Hossen Q.M.M."/>
            <person name="Hossain M.Z."/>
            <person name="Ahmed R."/>
            <person name="Khan M.M."/>
            <person name="Islam R."/>
            <person name="Rashid M.M."/>
            <person name="Khan S.A."/>
            <person name="Rahman M.S."/>
            <person name="Alam M."/>
            <person name="Yahiya A.S."/>
            <person name="Khan M.S."/>
            <person name="Azam M.S."/>
            <person name="Haque T."/>
            <person name="Lashkar M.Z.H."/>
            <person name="Akhand A.I."/>
            <person name="Morshed G."/>
            <person name="Roy S."/>
            <person name="Uddin K.S."/>
            <person name="Rabeya T."/>
            <person name="Hossain A.S."/>
            <person name="Chowdhury A."/>
            <person name="Snigdha A.R."/>
            <person name="Mortoza M.S."/>
            <person name="Matin S.A."/>
            <person name="Hoque S.M.E."/>
            <person name="Islam M.K."/>
            <person name="Roy D.K."/>
            <person name="Haider R."/>
            <person name="Moosa M.M."/>
            <person name="Elias S.M."/>
            <person name="Hasan A.M."/>
            <person name="Jahan S."/>
            <person name="Shafiuddin M."/>
            <person name="Mahmood N."/>
            <person name="Shommy N.S."/>
        </authorList>
    </citation>
    <scope>NUCLEOTIDE SEQUENCE [LARGE SCALE GENOMIC DNA]</scope>
    <source>
        <strain evidence="4">cv. O-4</strain>
    </source>
</reference>
<dbReference type="PANTHER" id="PTHR33144">
    <property type="entry name" value="OS10G0409366 PROTEIN-RELATED"/>
    <property type="match status" value="1"/>
</dbReference>